<dbReference type="OrthoDB" id="7422354at2"/>
<dbReference type="Gene3D" id="2.40.50.100">
    <property type="match status" value="1"/>
</dbReference>
<dbReference type="NCBIfam" id="TIGR01730">
    <property type="entry name" value="RND_mfp"/>
    <property type="match status" value="1"/>
</dbReference>
<dbReference type="Proteomes" id="UP000307874">
    <property type="component" value="Unassembled WGS sequence"/>
</dbReference>
<keyword evidence="7" id="KW-1185">Reference proteome</keyword>
<dbReference type="PANTHER" id="PTHR30469">
    <property type="entry name" value="MULTIDRUG RESISTANCE PROTEIN MDTA"/>
    <property type="match status" value="1"/>
</dbReference>
<evidence type="ECO:0000256" key="1">
    <source>
        <dbReference type="ARBA" id="ARBA00009477"/>
    </source>
</evidence>
<dbReference type="RefSeq" id="WP_138748072.1">
    <property type="nucleotide sequence ID" value="NZ_VCLB01000004.1"/>
</dbReference>
<evidence type="ECO:0000313" key="6">
    <source>
        <dbReference type="EMBL" id="TNB48370.1"/>
    </source>
</evidence>
<protein>
    <submittedName>
        <fullName evidence="6">Efflux RND transporter periplasmic adaptor subunit</fullName>
    </submittedName>
</protein>
<evidence type="ECO:0000259" key="4">
    <source>
        <dbReference type="Pfam" id="PF25954"/>
    </source>
</evidence>
<feature type="signal peptide" evidence="3">
    <location>
        <begin position="1"/>
        <end position="24"/>
    </location>
</feature>
<proteinExistence type="inferred from homology"/>
<reference evidence="6 7" key="1">
    <citation type="submission" date="2019-06" db="EMBL/GenBank/DDBJ databases">
        <title>Martelella lutilitoris sp. nov., isolated from a tidal mudflat.</title>
        <authorList>
            <person name="Kim Y.-J."/>
        </authorList>
    </citation>
    <scope>NUCLEOTIDE SEQUENCE [LARGE SCALE GENOMIC DNA]</scope>
    <source>
        <strain evidence="6 7">GH2-6</strain>
    </source>
</reference>
<dbReference type="Pfam" id="PF25954">
    <property type="entry name" value="Beta-barrel_RND_2"/>
    <property type="match status" value="1"/>
</dbReference>
<dbReference type="SUPFAM" id="SSF111369">
    <property type="entry name" value="HlyD-like secretion proteins"/>
    <property type="match status" value="1"/>
</dbReference>
<comment type="caution">
    <text evidence="6">The sequence shown here is derived from an EMBL/GenBank/DDBJ whole genome shotgun (WGS) entry which is preliminary data.</text>
</comment>
<dbReference type="Gene3D" id="2.40.30.170">
    <property type="match status" value="1"/>
</dbReference>
<dbReference type="InterPro" id="IPR006143">
    <property type="entry name" value="RND_pump_MFP"/>
</dbReference>
<dbReference type="Gene3D" id="1.10.287.470">
    <property type="entry name" value="Helix hairpin bin"/>
    <property type="match status" value="1"/>
</dbReference>
<dbReference type="GO" id="GO:1990281">
    <property type="term" value="C:efflux pump complex"/>
    <property type="evidence" value="ECO:0007669"/>
    <property type="project" value="TreeGrafter"/>
</dbReference>
<dbReference type="GO" id="GO:0015562">
    <property type="term" value="F:efflux transmembrane transporter activity"/>
    <property type="evidence" value="ECO:0007669"/>
    <property type="project" value="TreeGrafter"/>
</dbReference>
<keyword evidence="2" id="KW-0175">Coiled coil</keyword>
<feature type="domain" description="YknX-like C-terminal permuted SH3-like" evidence="5">
    <location>
        <begin position="319"/>
        <end position="384"/>
    </location>
</feature>
<evidence type="ECO:0000259" key="5">
    <source>
        <dbReference type="Pfam" id="PF25989"/>
    </source>
</evidence>
<dbReference type="PANTHER" id="PTHR30469:SF15">
    <property type="entry name" value="HLYD FAMILY OF SECRETION PROTEINS"/>
    <property type="match status" value="1"/>
</dbReference>
<dbReference type="AlphaFoldDB" id="A0A5C4JSZ9"/>
<dbReference type="Pfam" id="PF25989">
    <property type="entry name" value="YknX_C"/>
    <property type="match status" value="1"/>
</dbReference>
<feature type="chain" id="PRO_5023148421" evidence="3">
    <location>
        <begin position="25"/>
        <end position="395"/>
    </location>
</feature>
<keyword evidence="3" id="KW-0732">Signal</keyword>
<evidence type="ECO:0000313" key="7">
    <source>
        <dbReference type="Proteomes" id="UP000307874"/>
    </source>
</evidence>
<accession>A0A5C4JSZ9</accession>
<dbReference type="InterPro" id="IPR058637">
    <property type="entry name" value="YknX-like_C"/>
</dbReference>
<evidence type="ECO:0000256" key="2">
    <source>
        <dbReference type="SAM" id="Coils"/>
    </source>
</evidence>
<gene>
    <name evidence="6" type="ORF">FF124_08550</name>
</gene>
<comment type="similarity">
    <text evidence="1">Belongs to the membrane fusion protein (MFP) (TC 8.A.1) family.</text>
</comment>
<dbReference type="EMBL" id="VCLB01000004">
    <property type="protein sequence ID" value="TNB48370.1"/>
    <property type="molecule type" value="Genomic_DNA"/>
</dbReference>
<name>A0A5C4JSZ9_9HYPH</name>
<organism evidence="6 7">
    <name type="scientific">Martelella lutilitoris</name>
    <dbReference type="NCBI Taxonomy" id="2583532"/>
    <lineage>
        <taxon>Bacteria</taxon>
        <taxon>Pseudomonadati</taxon>
        <taxon>Pseudomonadota</taxon>
        <taxon>Alphaproteobacteria</taxon>
        <taxon>Hyphomicrobiales</taxon>
        <taxon>Aurantimonadaceae</taxon>
        <taxon>Martelella</taxon>
    </lineage>
</organism>
<feature type="domain" description="CusB-like beta-barrel" evidence="4">
    <location>
        <begin position="242"/>
        <end position="311"/>
    </location>
</feature>
<feature type="coiled-coil region" evidence="2">
    <location>
        <begin position="106"/>
        <end position="140"/>
    </location>
</feature>
<dbReference type="Gene3D" id="2.40.420.20">
    <property type="match status" value="1"/>
</dbReference>
<dbReference type="InterPro" id="IPR058792">
    <property type="entry name" value="Beta-barrel_RND_2"/>
</dbReference>
<sequence length="395" mass="41314">MQKHVRLAVLSPMLLAMAFSPALGAEASAPAETGTSLPSIIVTDVKVMPLTAIVRATGTIEPVEEVYVQPLVEGLSIETINAEIGDRVEEGEVLATLRTDALLLQKSSLQASKAKAEASLAQLNAQLTASEAAQTDARRQFERTKRLADNGSVSTSALEQAETAALRADASTAAAREAVSVAEADINVQQAQIDDIDLRLERTNIKAPVSGVISGKNARIGAIATGASTPMFTMIRDGAIELVAEVPEENMMKVSEGQPAKISLVGDAPALSGTVRLVSPVVDNITRLGDVFISIDEPGRARPGMYASAEIIVEEAENLALPMTAVNIDRQGSTVRRVKDGTVEIVTVRTGIQDGETIEIVDGLAAGDQVVAKAGAYVRAGDRINPVPAAEAPLN</sequence>
<evidence type="ECO:0000256" key="3">
    <source>
        <dbReference type="SAM" id="SignalP"/>
    </source>
</evidence>